<proteinExistence type="predicted"/>
<keyword evidence="1" id="KW-0378">Hydrolase</keyword>
<protein>
    <submittedName>
        <fullName evidence="1">Protease</fullName>
    </submittedName>
</protein>
<dbReference type="GO" id="GO:0006508">
    <property type="term" value="P:proteolysis"/>
    <property type="evidence" value="ECO:0007669"/>
    <property type="project" value="UniProtKB-KW"/>
</dbReference>
<comment type="caution">
    <text evidence="1">The sequence shown here is derived from an EMBL/GenBank/DDBJ whole genome shotgun (WGS) entry which is preliminary data.</text>
</comment>
<reference evidence="1" key="1">
    <citation type="journal article" date="2020" name="mSystems">
        <title>Genome- and Community-Level Interaction Insights into Carbon Utilization and Element Cycling Functions of Hydrothermarchaeota in Hydrothermal Sediment.</title>
        <authorList>
            <person name="Zhou Z."/>
            <person name="Liu Y."/>
            <person name="Xu W."/>
            <person name="Pan J."/>
            <person name="Luo Z.H."/>
            <person name="Li M."/>
        </authorList>
    </citation>
    <scope>NUCLEOTIDE SEQUENCE [LARGE SCALE GENOMIC DNA]</scope>
    <source>
        <strain evidence="1">HyVt-185</strain>
    </source>
</reference>
<organism evidence="1">
    <name type="scientific">Candidatus Syntropharchaeum butanivorans</name>
    <dbReference type="NCBI Taxonomy" id="1839936"/>
    <lineage>
        <taxon>Archaea</taxon>
        <taxon>Methanobacteriati</taxon>
        <taxon>Methanobacteriota</taxon>
        <taxon>Stenosarchaea group</taxon>
        <taxon>Methanomicrobia</taxon>
        <taxon>Methanosarcinales</taxon>
        <taxon>ANME-2 cluster</taxon>
        <taxon>Candidatus Syntropharchaeum</taxon>
    </lineage>
</organism>
<accession>A0A7C1B8J0</accession>
<dbReference type="GO" id="GO:0008233">
    <property type="term" value="F:peptidase activity"/>
    <property type="evidence" value="ECO:0007669"/>
    <property type="project" value="UniProtKB-KW"/>
</dbReference>
<dbReference type="EMBL" id="DQZR01000308">
    <property type="protein sequence ID" value="HDM37049.1"/>
    <property type="molecule type" value="Genomic_DNA"/>
</dbReference>
<sequence length="98" mass="11097">MKFSLPHPGHIEALREICKREVWEVYREGLPEYIGTGRVALGIAQNFDDIQEQASLAHRYGVRFNIVLNSPCLAGRHLTKEGERLYHGYFAALEDAGV</sequence>
<evidence type="ECO:0000313" key="1">
    <source>
        <dbReference type="EMBL" id="HDM37049.1"/>
    </source>
</evidence>
<dbReference type="AlphaFoldDB" id="A0A7C1B8J0"/>
<feature type="non-terminal residue" evidence="1">
    <location>
        <position position="98"/>
    </location>
</feature>
<dbReference type="Proteomes" id="UP000885863">
    <property type="component" value="Unassembled WGS sequence"/>
</dbReference>
<gene>
    <name evidence="1" type="ORF">ENG09_07425</name>
</gene>
<keyword evidence="1" id="KW-0645">Protease</keyword>
<name>A0A7C1B8J0_9EURY</name>